<gene>
    <name evidence="3" type="ORF">TIFTF001_015255</name>
</gene>
<keyword evidence="4" id="KW-1185">Reference proteome</keyword>
<keyword evidence="2" id="KW-0012">Acyltransferase</keyword>
<dbReference type="SUPFAM" id="SSF52777">
    <property type="entry name" value="CoA-dependent acyltransferases"/>
    <property type="match status" value="1"/>
</dbReference>
<keyword evidence="1" id="KW-0808">Transferase</keyword>
<dbReference type="Proteomes" id="UP001187192">
    <property type="component" value="Unassembled WGS sequence"/>
</dbReference>
<evidence type="ECO:0000256" key="1">
    <source>
        <dbReference type="ARBA" id="ARBA00022679"/>
    </source>
</evidence>
<dbReference type="EMBL" id="BTGU01000022">
    <property type="protein sequence ID" value="GMN46063.1"/>
    <property type="molecule type" value="Genomic_DNA"/>
</dbReference>
<reference evidence="3" key="1">
    <citation type="submission" date="2023-07" db="EMBL/GenBank/DDBJ databases">
        <title>draft genome sequence of fig (Ficus carica).</title>
        <authorList>
            <person name="Takahashi T."/>
            <person name="Nishimura K."/>
        </authorList>
    </citation>
    <scope>NUCLEOTIDE SEQUENCE</scope>
</reference>
<dbReference type="Gene3D" id="3.30.559.10">
    <property type="entry name" value="Chloramphenicol acetyltransferase-like domain"/>
    <property type="match status" value="1"/>
</dbReference>
<accession>A0AA88AHF9</accession>
<evidence type="ECO:0000256" key="2">
    <source>
        <dbReference type="ARBA" id="ARBA00023315"/>
    </source>
</evidence>
<evidence type="ECO:0000313" key="4">
    <source>
        <dbReference type="Proteomes" id="UP001187192"/>
    </source>
</evidence>
<name>A0AA88AHF9_FICCA</name>
<dbReference type="InterPro" id="IPR051504">
    <property type="entry name" value="Plant_metabolite_acyltrans"/>
</dbReference>
<dbReference type="AlphaFoldDB" id="A0AA88AHF9"/>
<dbReference type="GO" id="GO:0016747">
    <property type="term" value="F:acyltransferase activity, transferring groups other than amino-acyl groups"/>
    <property type="evidence" value="ECO:0007669"/>
    <property type="project" value="UniProtKB-ARBA"/>
</dbReference>
<sequence>MIALSFAVDCRSRLDPPLPATYFGNCLAGKVVAVEREVLVGKEGYVFAVNAISEAIKSLENGLVDLTGMEKMVPALACEGPRIVVPRSYYTIAGSFRFEVYKTDFGWGQPEKVDAVSIDKTGAICLSDTRDGDGIEIGLDDI</sequence>
<organism evidence="3 4">
    <name type="scientific">Ficus carica</name>
    <name type="common">Common fig</name>
    <dbReference type="NCBI Taxonomy" id="3494"/>
    <lineage>
        <taxon>Eukaryota</taxon>
        <taxon>Viridiplantae</taxon>
        <taxon>Streptophyta</taxon>
        <taxon>Embryophyta</taxon>
        <taxon>Tracheophyta</taxon>
        <taxon>Spermatophyta</taxon>
        <taxon>Magnoliopsida</taxon>
        <taxon>eudicotyledons</taxon>
        <taxon>Gunneridae</taxon>
        <taxon>Pentapetalae</taxon>
        <taxon>rosids</taxon>
        <taxon>fabids</taxon>
        <taxon>Rosales</taxon>
        <taxon>Moraceae</taxon>
        <taxon>Ficeae</taxon>
        <taxon>Ficus</taxon>
    </lineage>
</organism>
<protein>
    <submittedName>
        <fullName evidence="3">Uncharacterized protein</fullName>
    </submittedName>
</protein>
<proteinExistence type="predicted"/>
<dbReference type="InterPro" id="IPR023213">
    <property type="entry name" value="CAT-like_dom_sf"/>
</dbReference>
<dbReference type="Pfam" id="PF02458">
    <property type="entry name" value="Transferase"/>
    <property type="match status" value="1"/>
</dbReference>
<comment type="caution">
    <text evidence="3">The sequence shown here is derived from an EMBL/GenBank/DDBJ whole genome shotgun (WGS) entry which is preliminary data.</text>
</comment>
<evidence type="ECO:0000313" key="3">
    <source>
        <dbReference type="EMBL" id="GMN46063.1"/>
    </source>
</evidence>
<dbReference type="PANTHER" id="PTHR31625">
    <property type="match status" value="1"/>
</dbReference>